<dbReference type="RefSeq" id="WP_221471389.1">
    <property type="nucleotide sequence ID" value="NZ_JACHMX010000001.1"/>
</dbReference>
<proteinExistence type="predicted"/>
<dbReference type="Gene3D" id="1.20.120.450">
    <property type="entry name" value="dinb family like domain"/>
    <property type="match status" value="1"/>
</dbReference>
<dbReference type="NCBIfam" id="TIGR03083">
    <property type="entry name" value="maleylpyruvate isomerase family mycothiol-dependent enzyme"/>
    <property type="match status" value="1"/>
</dbReference>
<gene>
    <name evidence="2" type="ORF">HDA45_008293</name>
</gene>
<evidence type="ECO:0000313" key="2">
    <source>
        <dbReference type="EMBL" id="MBB5858206.1"/>
    </source>
</evidence>
<comment type="caution">
    <text evidence="2">The sequence shown here is derived from an EMBL/GenBank/DDBJ whole genome shotgun (WGS) entry which is preliminary data.</text>
</comment>
<organism evidence="2 3">
    <name type="scientific">Amycolatopsis umgeniensis</name>
    <dbReference type="NCBI Taxonomy" id="336628"/>
    <lineage>
        <taxon>Bacteria</taxon>
        <taxon>Bacillati</taxon>
        <taxon>Actinomycetota</taxon>
        <taxon>Actinomycetes</taxon>
        <taxon>Pseudonocardiales</taxon>
        <taxon>Pseudonocardiaceae</taxon>
        <taxon>Amycolatopsis</taxon>
    </lineage>
</organism>
<dbReference type="InterPro" id="IPR024344">
    <property type="entry name" value="MDMPI_metal-binding"/>
</dbReference>
<dbReference type="Proteomes" id="UP000580861">
    <property type="component" value="Unassembled WGS sequence"/>
</dbReference>
<dbReference type="EMBL" id="JACHMX010000001">
    <property type="protein sequence ID" value="MBB5858206.1"/>
    <property type="molecule type" value="Genomic_DNA"/>
</dbReference>
<dbReference type="GO" id="GO:0046872">
    <property type="term" value="F:metal ion binding"/>
    <property type="evidence" value="ECO:0007669"/>
    <property type="project" value="InterPro"/>
</dbReference>
<dbReference type="SUPFAM" id="SSF109854">
    <property type="entry name" value="DinB/YfiT-like putative metalloenzymes"/>
    <property type="match status" value="1"/>
</dbReference>
<protein>
    <submittedName>
        <fullName evidence="2">Maleylpyruvate isomerase</fullName>
        <ecNumber evidence="2">5.2.1.4</ecNumber>
    </submittedName>
</protein>
<accession>A0A841BDX8</accession>
<dbReference type="EC" id="5.2.1.4" evidence="2"/>
<dbReference type="GO" id="GO:0050077">
    <property type="term" value="F:maleylpyruvate isomerase activity"/>
    <property type="evidence" value="ECO:0007669"/>
    <property type="project" value="UniProtKB-EC"/>
</dbReference>
<sequence length="191" mass="20805">MYLTWMRAGTERLLEIVDGLEEPRFAEPSPLPGWTIGHLVAHLHFNARALGRLASWAATGVETPMYDGAGQREQEISAGATLRPVVLKGLVRESAAELDGLLSALTDEQWSSSVVTAQGRTVSAEEIPWLRVREVVVHGADLDGDTWAQWPEELLRALVVEIVEQRFARGQAAALAGVLTGRSPAPLPPWL</sequence>
<dbReference type="AlphaFoldDB" id="A0A841BDX8"/>
<evidence type="ECO:0000259" key="1">
    <source>
        <dbReference type="Pfam" id="PF11716"/>
    </source>
</evidence>
<dbReference type="InterPro" id="IPR034660">
    <property type="entry name" value="DinB/YfiT-like"/>
</dbReference>
<reference evidence="2 3" key="1">
    <citation type="submission" date="2020-08" db="EMBL/GenBank/DDBJ databases">
        <title>Sequencing the genomes of 1000 actinobacteria strains.</title>
        <authorList>
            <person name="Klenk H.-P."/>
        </authorList>
    </citation>
    <scope>NUCLEOTIDE SEQUENCE [LARGE SCALE GENOMIC DNA]</scope>
    <source>
        <strain evidence="2 3">DSM 45272</strain>
    </source>
</reference>
<dbReference type="Pfam" id="PF11716">
    <property type="entry name" value="MDMPI_N"/>
    <property type="match status" value="1"/>
</dbReference>
<keyword evidence="2" id="KW-0670">Pyruvate</keyword>
<name>A0A841BDX8_9PSEU</name>
<keyword evidence="3" id="KW-1185">Reference proteome</keyword>
<keyword evidence="2" id="KW-0413">Isomerase</keyword>
<dbReference type="InterPro" id="IPR017517">
    <property type="entry name" value="Maleyloyr_isom"/>
</dbReference>
<feature type="domain" description="Mycothiol-dependent maleylpyruvate isomerase metal-binding" evidence="1">
    <location>
        <begin position="7"/>
        <end position="142"/>
    </location>
</feature>
<evidence type="ECO:0000313" key="3">
    <source>
        <dbReference type="Proteomes" id="UP000580861"/>
    </source>
</evidence>